<dbReference type="GO" id="GO:0005886">
    <property type="term" value="C:plasma membrane"/>
    <property type="evidence" value="ECO:0007669"/>
    <property type="project" value="TreeGrafter"/>
</dbReference>
<dbReference type="OrthoDB" id="9814362at2"/>
<evidence type="ECO:0000256" key="3">
    <source>
        <dbReference type="SAM" id="MobiDB-lite"/>
    </source>
</evidence>
<sequence>INQAIQQLDKVGQQNSSASEQVSSTAEELASQAEQLQSTIGFFKVDAAGQSEPARTSGTDKAVAQLRSKAAQMAARGGRTPAKARPARALKVAGGGGFALEMDAGDERDAEFHR</sequence>
<reference evidence="4 5" key="1">
    <citation type="submission" date="2014-11" db="EMBL/GenBank/DDBJ databases">
        <title>Genomics and ecophysiology of heterotrophic nitrogen fixing bacteria isolated from estuarine surface water.</title>
        <authorList>
            <person name="Bentzon-Tilia M."/>
            <person name="Severin I."/>
            <person name="Hansen L.H."/>
            <person name="Riemann L."/>
        </authorList>
    </citation>
    <scope>NUCLEOTIDE SEQUENCE [LARGE SCALE GENOMIC DNA]</scope>
    <source>
        <strain evidence="4 5">BAL398</strain>
    </source>
</reference>
<evidence type="ECO:0000313" key="5">
    <source>
        <dbReference type="Proteomes" id="UP000032515"/>
    </source>
</evidence>
<protein>
    <submittedName>
        <fullName evidence="4">Chemotaxis protein</fullName>
    </submittedName>
</protein>
<dbReference type="Gene3D" id="1.10.287.950">
    <property type="entry name" value="Methyl-accepting chemotaxis protein"/>
    <property type="match status" value="1"/>
</dbReference>
<dbReference type="GO" id="GO:0004888">
    <property type="term" value="F:transmembrane signaling receptor activity"/>
    <property type="evidence" value="ECO:0007669"/>
    <property type="project" value="TreeGrafter"/>
</dbReference>
<evidence type="ECO:0000256" key="2">
    <source>
        <dbReference type="ARBA" id="ARBA00029447"/>
    </source>
</evidence>
<evidence type="ECO:0000256" key="1">
    <source>
        <dbReference type="ARBA" id="ARBA00022500"/>
    </source>
</evidence>
<dbReference type="SUPFAM" id="SSF58104">
    <property type="entry name" value="Methyl-accepting chemotaxis protein (MCP) signaling domain"/>
    <property type="match status" value="1"/>
</dbReference>
<feature type="non-terminal residue" evidence="4">
    <location>
        <position position="1"/>
    </location>
</feature>
<gene>
    <name evidence="4" type="ORF">OO17_16530</name>
</gene>
<name>A0A0D7EJN3_RHOPL</name>
<dbReference type="InterPro" id="IPR051310">
    <property type="entry name" value="MCP_chemotaxis"/>
</dbReference>
<comment type="similarity">
    <text evidence="2">Belongs to the methyl-accepting chemotaxis (MCP) protein family.</text>
</comment>
<keyword evidence="1" id="KW-0145">Chemotaxis</keyword>
<dbReference type="Proteomes" id="UP000032515">
    <property type="component" value="Unassembled WGS sequence"/>
</dbReference>
<organism evidence="4 5">
    <name type="scientific">Rhodopseudomonas palustris</name>
    <dbReference type="NCBI Taxonomy" id="1076"/>
    <lineage>
        <taxon>Bacteria</taxon>
        <taxon>Pseudomonadati</taxon>
        <taxon>Pseudomonadota</taxon>
        <taxon>Alphaproteobacteria</taxon>
        <taxon>Hyphomicrobiales</taxon>
        <taxon>Nitrobacteraceae</taxon>
        <taxon>Rhodopseudomonas</taxon>
    </lineage>
</organism>
<comment type="caution">
    <text evidence="4">The sequence shown here is derived from an EMBL/GenBank/DDBJ whole genome shotgun (WGS) entry which is preliminary data.</text>
</comment>
<dbReference type="EMBL" id="JXXE01000331">
    <property type="protein sequence ID" value="KIZ40851.1"/>
    <property type="molecule type" value="Genomic_DNA"/>
</dbReference>
<dbReference type="PANTHER" id="PTHR43531">
    <property type="entry name" value="PROTEIN ICFG"/>
    <property type="match status" value="1"/>
</dbReference>
<feature type="region of interest" description="Disordered" evidence="3">
    <location>
        <begin position="1"/>
        <end position="30"/>
    </location>
</feature>
<dbReference type="PATRIC" id="fig|1076.23.peg.3541"/>
<proteinExistence type="inferred from homology"/>
<accession>A0A0D7EJN3</accession>
<dbReference type="GO" id="GO:0006935">
    <property type="term" value="P:chemotaxis"/>
    <property type="evidence" value="ECO:0007669"/>
    <property type="project" value="UniProtKB-KW"/>
</dbReference>
<dbReference type="AlphaFoldDB" id="A0A0D7EJN3"/>
<evidence type="ECO:0000313" key="4">
    <source>
        <dbReference type="EMBL" id="KIZ40851.1"/>
    </source>
</evidence>
<dbReference type="PANTHER" id="PTHR43531:SF11">
    <property type="entry name" value="METHYL-ACCEPTING CHEMOTAXIS PROTEIN 3"/>
    <property type="match status" value="1"/>
</dbReference>